<dbReference type="AlphaFoldDB" id="E3I873"/>
<protein>
    <recommendedName>
        <fullName evidence="3">asparagine synthase (glutamine-hydrolyzing)</fullName>
        <ecNumber evidence="3">6.3.5.4</ecNumber>
    </recommendedName>
</protein>
<keyword evidence="8" id="KW-0028">Amino-acid biosynthesis</keyword>
<organism evidence="12 13">
    <name type="scientific">Rhodomicrobium vannielii (strain ATCC 17100 / DSM 162 / LMG 4299 / NCIMB 10020 / ATH 3.1.1)</name>
    <dbReference type="NCBI Taxonomy" id="648757"/>
    <lineage>
        <taxon>Bacteria</taxon>
        <taxon>Pseudomonadati</taxon>
        <taxon>Pseudomonadota</taxon>
        <taxon>Alphaproteobacteria</taxon>
        <taxon>Hyphomicrobiales</taxon>
        <taxon>Hyphomicrobiaceae</taxon>
        <taxon>Rhodomicrobium</taxon>
    </lineage>
</organism>
<feature type="binding site" evidence="9">
    <location>
        <begin position="387"/>
        <end position="388"/>
    </location>
    <ligand>
        <name>ATP</name>
        <dbReference type="ChEBI" id="CHEBI:30616"/>
    </ligand>
</feature>
<dbReference type="Pfam" id="PF13522">
    <property type="entry name" value="GATase_6"/>
    <property type="match status" value="1"/>
</dbReference>
<dbReference type="PIRSF" id="PIRSF001589">
    <property type="entry name" value="Asn_synthetase_glu-h"/>
    <property type="match status" value="1"/>
</dbReference>
<evidence type="ECO:0000256" key="4">
    <source>
        <dbReference type="ARBA" id="ARBA00022741"/>
    </source>
</evidence>
<feature type="site" description="Important for beta-aspartyl-AMP intermediate formation" evidence="10">
    <location>
        <position position="389"/>
    </location>
</feature>
<dbReference type="PROSITE" id="PS51278">
    <property type="entry name" value="GATASE_TYPE_2"/>
    <property type="match status" value="1"/>
</dbReference>
<evidence type="ECO:0000313" key="13">
    <source>
        <dbReference type="Proteomes" id="UP000001399"/>
    </source>
</evidence>
<feature type="binding site" evidence="9">
    <location>
        <position position="103"/>
    </location>
    <ligand>
        <name>L-glutamine</name>
        <dbReference type="ChEBI" id="CHEBI:58359"/>
    </ligand>
</feature>
<evidence type="ECO:0000256" key="2">
    <source>
        <dbReference type="ARBA" id="ARBA00005752"/>
    </source>
</evidence>
<proteinExistence type="inferred from homology"/>
<evidence type="ECO:0000256" key="3">
    <source>
        <dbReference type="ARBA" id="ARBA00012737"/>
    </source>
</evidence>
<dbReference type="PANTHER" id="PTHR43284:SF1">
    <property type="entry name" value="ASPARAGINE SYNTHETASE"/>
    <property type="match status" value="1"/>
</dbReference>
<sequence length="669" mass="74149">MCGLTGILSAAPPSNDVRGTIARMTAALHHRGPDAEGLWAEDGIALGHRRLSILDLSEAGAQPMRSACGRFVIAFNGEIYNHLDLRRDLEAAGVAPDWRGHSDTETLLAGIAHWGLDETLRRAAGMFAIALWDRKERRLSLARDRIGEKPLYWGWAGGALVFGSELKALRQHPGFPRDVCRQALALYLRFAYVPAPRSIHPGVYKLEPGCILTVDDTPPAAPPQDPLRPGDRHGSLSIRRYWSLNEAIEAGGRNRFTDEVAALGALDTALRAAVGRQMLADVPLGAFLSGGIDSSLIVALMQVQSSRPVKTFTVGFENPAFDEAPFAAAVARHLGTDHTELVVTENEAREVIPQLPDLYDEPFADSSQIPSHLVCRAARAQVTVALSGDAGDELFGGYNRYFWGPRVWRRLDWMPFGLRRSLGHAIAAVPVPVWDRAGAIVSRSVSRPGDKAHRLAARLREVETQDDLYRSLVSEWPGQRLVRGFSADLGGVLDDPLLPSVLEDDPVGRMMAQDMRTYLPDDILCKVDRAAMGVSLETRVPFLDPEVMSLSARLPPDMRIRDGQGKWALRQILYRHVPRELIERPKTGFGIPVGEWLRGPLRSWAEDLLSEDALARDDLIDPAPVRQAWAEHLSGRRDWTYRLWIVLMFMAWRAVQMSNIDRVRVETPA</sequence>
<accession>E3I873</accession>
<dbReference type="SUPFAM" id="SSF52402">
    <property type="entry name" value="Adenine nucleotide alpha hydrolases-like"/>
    <property type="match status" value="1"/>
</dbReference>
<dbReference type="NCBIfam" id="TIGR01536">
    <property type="entry name" value="asn_synth_AEB"/>
    <property type="match status" value="1"/>
</dbReference>
<feature type="binding site" evidence="9">
    <location>
        <position position="314"/>
    </location>
    <ligand>
        <name>ATP</name>
        <dbReference type="ChEBI" id="CHEBI:30616"/>
    </ligand>
</feature>
<evidence type="ECO:0000256" key="5">
    <source>
        <dbReference type="ARBA" id="ARBA00022840"/>
    </source>
</evidence>
<dbReference type="EMBL" id="CP002292">
    <property type="protein sequence ID" value="ADP69698.1"/>
    <property type="molecule type" value="Genomic_DNA"/>
</dbReference>
<dbReference type="InterPro" id="IPR006426">
    <property type="entry name" value="Asn_synth_AEB"/>
</dbReference>
<dbReference type="KEGG" id="rva:Rvan_0413"/>
<dbReference type="Gene3D" id="3.40.50.620">
    <property type="entry name" value="HUPs"/>
    <property type="match status" value="1"/>
</dbReference>
<keyword evidence="12" id="KW-0436">Ligase</keyword>
<reference evidence="13" key="1">
    <citation type="journal article" date="2011" name="J. Bacteriol.">
        <title>Genome sequences of eight morphologically diverse alphaproteobacteria.</title>
        <authorList>
            <consortium name="US DOE Joint Genome Institute"/>
            <person name="Brown P.J."/>
            <person name="Kysela D.T."/>
            <person name="Buechlein A."/>
            <person name="Hemmerich C."/>
            <person name="Brun Y.V."/>
        </authorList>
    </citation>
    <scope>NUCLEOTIDE SEQUENCE [LARGE SCALE GENOMIC DNA]</scope>
    <source>
        <strain evidence="13">ATCC 17100 / ATH 3.1.1 / DSM 162 / LMG 4299</strain>
    </source>
</reference>
<dbReference type="EC" id="6.3.5.4" evidence="3"/>
<dbReference type="GO" id="GO:0004066">
    <property type="term" value="F:asparagine synthase (glutamine-hydrolyzing) activity"/>
    <property type="evidence" value="ECO:0007669"/>
    <property type="project" value="UniProtKB-EC"/>
</dbReference>
<evidence type="ECO:0000256" key="6">
    <source>
        <dbReference type="ARBA" id="ARBA00022962"/>
    </source>
</evidence>
<dbReference type="InterPro" id="IPR029055">
    <property type="entry name" value="Ntn_hydrolases_N"/>
</dbReference>
<evidence type="ECO:0000256" key="10">
    <source>
        <dbReference type="PIRSR" id="PIRSR001589-3"/>
    </source>
</evidence>
<feature type="active site" description="For GATase activity" evidence="8">
    <location>
        <position position="2"/>
    </location>
</feature>
<evidence type="ECO:0000256" key="8">
    <source>
        <dbReference type="PIRSR" id="PIRSR001589-1"/>
    </source>
</evidence>
<dbReference type="eggNOG" id="COG0367">
    <property type="taxonomic scope" value="Bacteria"/>
</dbReference>
<dbReference type="GO" id="GO:0006529">
    <property type="term" value="P:asparagine biosynthetic process"/>
    <property type="evidence" value="ECO:0007669"/>
    <property type="project" value="UniProtKB-KW"/>
</dbReference>
<gene>
    <name evidence="12" type="ordered locus">Rvan_0413</name>
</gene>
<dbReference type="GO" id="GO:0005829">
    <property type="term" value="C:cytosol"/>
    <property type="evidence" value="ECO:0007669"/>
    <property type="project" value="TreeGrafter"/>
</dbReference>
<dbReference type="InterPro" id="IPR017932">
    <property type="entry name" value="GATase_2_dom"/>
</dbReference>
<dbReference type="PANTHER" id="PTHR43284">
    <property type="entry name" value="ASPARAGINE SYNTHETASE (GLUTAMINE-HYDROLYZING)"/>
    <property type="match status" value="1"/>
</dbReference>
<evidence type="ECO:0000256" key="7">
    <source>
        <dbReference type="ARBA" id="ARBA00048741"/>
    </source>
</evidence>
<dbReference type="InterPro" id="IPR001962">
    <property type="entry name" value="Asn_synthase"/>
</dbReference>
<feature type="domain" description="Glutamine amidotransferase type-2" evidence="11">
    <location>
        <begin position="2"/>
        <end position="217"/>
    </location>
</feature>
<dbReference type="CDD" id="cd01991">
    <property type="entry name" value="Asn_synthase_B_C"/>
    <property type="match status" value="1"/>
</dbReference>
<dbReference type="STRING" id="648757.Rvan_0413"/>
<evidence type="ECO:0000259" key="11">
    <source>
        <dbReference type="PROSITE" id="PS51278"/>
    </source>
</evidence>
<dbReference type="Pfam" id="PF00733">
    <property type="entry name" value="Asn_synthase"/>
    <property type="match status" value="1"/>
</dbReference>
<comment type="similarity">
    <text evidence="2">Belongs to the asparagine synthetase family.</text>
</comment>
<dbReference type="SUPFAM" id="SSF56235">
    <property type="entry name" value="N-terminal nucleophile aminohydrolases (Ntn hydrolases)"/>
    <property type="match status" value="1"/>
</dbReference>
<evidence type="ECO:0000256" key="1">
    <source>
        <dbReference type="ARBA" id="ARBA00005187"/>
    </source>
</evidence>
<dbReference type="InterPro" id="IPR014729">
    <property type="entry name" value="Rossmann-like_a/b/a_fold"/>
</dbReference>
<dbReference type="InterPro" id="IPR033738">
    <property type="entry name" value="AsnB_N"/>
</dbReference>
<comment type="catalytic activity">
    <reaction evidence="7">
        <text>L-aspartate + L-glutamine + ATP + H2O = L-asparagine + L-glutamate + AMP + diphosphate + H(+)</text>
        <dbReference type="Rhea" id="RHEA:12228"/>
        <dbReference type="ChEBI" id="CHEBI:15377"/>
        <dbReference type="ChEBI" id="CHEBI:15378"/>
        <dbReference type="ChEBI" id="CHEBI:29985"/>
        <dbReference type="ChEBI" id="CHEBI:29991"/>
        <dbReference type="ChEBI" id="CHEBI:30616"/>
        <dbReference type="ChEBI" id="CHEBI:33019"/>
        <dbReference type="ChEBI" id="CHEBI:58048"/>
        <dbReference type="ChEBI" id="CHEBI:58359"/>
        <dbReference type="ChEBI" id="CHEBI:456215"/>
        <dbReference type="EC" id="6.3.5.4"/>
    </reaction>
</comment>
<keyword evidence="4 9" id="KW-0547">Nucleotide-binding</keyword>
<keyword evidence="6 8" id="KW-0315">Glutamine amidotransferase</keyword>
<dbReference type="HOGENOM" id="CLU_014658_3_1_5"/>
<dbReference type="Proteomes" id="UP000001399">
    <property type="component" value="Chromosome"/>
</dbReference>
<keyword evidence="13" id="KW-1185">Reference proteome</keyword>
<name>E3I873_RHOVT</name>
<comment type="pathway">
    <text evidence="1">Amino-acid biosynthesis; L-asparagine biosynthesis; L-asparagine from L-aspartate (L-Gln route): step 1/1.</text>
</comment>
<dbReference type="CDD" id="cd00712">
    <property type="entry name" value="AsnB"/>
    <property type="match status" value="1"/>
</dbReference>
<evidence type="ECO:0000313" key="12">
    <source>
        <dbReference type="EMBL" id="ADP69698.1"/>
    </source>
</evidence>
<dbReference type="GO" id="GO:0005524">
    <property type="term" value="F:ATP binding"/>
    <property type="evidence" value="ECO:0007669"/>
    <property type="project" value="UniProtKB-KW"/>
</dbReference>
<keyword evidence="5 9" id="KW-0067">ATP-binding</keyword>
<evidence type="ECO:0000256" key="9">
    <source>
        <dbReference type="PIRSR" id="PIRSR001589-2"/>
    </source>
</evidence>
<dbReference type="InterPro" id="IPR051786">
    <property type="entry name" value="ASN_synthetase/amidase"/>
</dbReference>
<dbReference type="Gene3D" id="3.60.20.10">
    <property type="entry name" value="Glutamine Phosphoribosylpyrophosphate, subunit 1, domain 1"/>
    <property type="match status" value="1"/>
</dbReference>
<dbReference type="RefSeq" id="WP_013418103.1">
    <property type="nucleotide sequence ID" value="NC_014664.1"/>
</dbReference>
<keyword evidence="8" id="KW-0061">Asparagine biosynthesis</keyword>
<dbReference type="OrthoDB" id="9763290at2"/>